<feature type="domain" description="BHLH" evidence="6">
    <location>
        <begin position="16"/>
        <end position="72"/>
    </location>
</feature>
<dbReference type="InterPro" id="IPR011598">
    <property type="entry name" value="bHLH_dom"/>
</dbReference>
<evidence type="ECO:0000256" key="5">
    <source>
        <dbReference type="SAM" id="MobiDB-lite"/>
    </source>
</evidence>
<feature type="region of interest" description="Disordered" evidence="5">
    <location>
        <begin position="1"/>
        <end position="24"/>
    </location>
</feature>
<evidence type="ECO:0000256" key="4">
    <source>
        <dbReference type="ARBA" id="ARBA00023242"/>
    </source>
</evidence>
<evidence type="ECO:0000256" key="3">
    <source>
        <dbReference type="ARBA" id="ARBA00023163"/>
    </source>
</evidence>
<keyword evidence="4" id="KW-0539">Nucleus</keyword>
<evidence type="ECO:0000256" key="1">
    <source>
        <dbReference type="ARBA" id="ARBA00004123"/>
    </source>
</evidence>
<dbReference type="InterPro" id="IPR015660">
    <property type="entry name" value="MASH1/Ascl1a-like"/>
</dbReference>
<reference evidence="7 8" key="1">
    <citation type="journal article" date="2021" name="BMC Genomics">
        <title>Datura genome reveals duplications of psychoactive alkaloid biosynthetic genes and high mutation rate following tissue culture.</title>
        <authorList>
            <person name="Rajewski A."/>
            <person name="Carter-House D."/>
            <person name="Stajich J."/>
            <person name="Litt A."/>
        </authorList>
    </citation>
    <scope>NUCLEOTIDE SEQUENCE [LARGE SCALE GENOMIC DNA]</scope>
    <source>
        <strain evidence="7">AR-01</strain>
    </source>
</reference>
<dbReference type="PANTHER" id="PTHR13935">
    <property type="entry name" value="ACHAETE-SCUTE TRANSCRIPTION FACTOR-RELATED"/>
    <property type="match status" value="1"/>
</dbReference>
<comment type="subcellular location">
    <subcellularLocation>
        <location evidence="1">Nucleus</location>
    </subcellularLocation>
</comment>
<keyword evidence="8" id="KW-1185">Reference proteome</keyword>
<dbReference type="PANTHER" id="PTHR13935:SF46">
    <property type="entry name" value="TRANSCRIPTION FACTOR BHLH167-RELATED"/>
    <property type="match status" value="1"/>
</dbReference>
<dbReference type="InterPro" id="IPR036638">
    <property type="entry name" value="HLH_DNA-bd_sf"/>
</dbReference>
<protein>
    <recommendedName>
        <fullName evidence="6">BHLH domain-containing protein</fullName>
    </recommendedName>
</protein>
<dbReference type="EMBL" id="JACEIK010000156">
    <property type="protein sequence ID" value="MCD7451229.1"/>
    <property type="molecule type" value="Genomic_DNA"/>
</dbReference>
<evidence type="ECO:0000259" key="6">
    <source>
        <dbReference type="PROSITE" id="PS50888"/>
    </source>
</evidence>
<gene>
    <name evidence="7" type="ORF">HAX54_010245</name>
</gene>
<sequence>MESSSNDKCNTTITASEKPDRKIQEKNRRIQMKLLSSKLFSLVPPHHQSHSTKEVLTQQDQVDQTITYIGQLKERVELLKRRKDEVIAQGKGYHSNKFMPTTPTITPMVEVRELGSTIEVILICGLQNNFTLQDVIKILEEEGAQVVSANYSTIGDKVVFTIHAQVKIMRLGVDASKVYLRLQNLITSKDQ</sequence>
<evidence type="ECO:0000313" key="7">
    <source>
        <dbReference type="EMBL" id="MCD7451229.1"/>
    </source>
</evidence>
<accession>A0ABS8RXD0</accession>
<organism evidence="7 8">
    <name type="scientific">Datura stramonium</name>
    <name type="common">Jimsonweed</name>
    <name type="synonym">Common thornapple</name>
    <dbReference type="NCBI Taxonomy" id="4076"/>
    <lineage>
        <taxon>Eukaryota</taxon>
        <taxon>Viridiplantae</taxon>
        <taxon>Streptophyta</taxon>
        <taxon>Embryophyta</taxon>
        <taxon>Tracheophyta</taxon>
        <taxon>Spermatophyta</taxon>
        <taxon>Magnoliopsida</taxon>
        <taxon>eudicotyledons</taxon>
        <taxon>Gunneridae</taxon>
        <taxon>Pentapetalae</taxon>
        <taxon>asterids</taxon>
        <taxon>lamiids</taxon>
        <taxon>Solanales</taxon>
        <taxon>Solanaceae</taxon>
        <taxon>Solanoideae</taxon>
        <taxon>Datureae</taxon>
        <taxon>Datura</taxon>
    </lineage>
</organism>
<keyword evidence="3" id="KW-0804">Transcription</keyword>
<dbReference type="SUPFAM" id="SSF47459">
    <property type="entry name" value="HLH, helix-loop-helix DNA-binding domain"/>
    <property type="match status" value="1"/>
</dbReference>
<comment type="caution">
    <text evidence="7">The sequence shown here is derived from an EMBL/GenBank/DDBJ whole genome shotgun (WGS) entry which is preliminary data.</text>
</comment>
<dbReference type="Gene3D" id="4.10.280.10">
    <property type="entry name" value="Helix-loop-helix DNA-binding domain"/>
    <property type="match status" value="1"/>
</dbReference>
<keyword evidence="2" id="KW-0805">Transcription regulation</keyword>
<evidence type="ECO:0000256" key="2">
    <source>
        <dbReference type="ARBA" id="ARBA00023015"/>
    </source>
</evidence>
<feature type="compositionally biased region" description="Polar residues" evidence="5">
    <location>
        <begin position="1"/>
        <end position="15"/>
    </location>
</feature>
<proteinExistence type="predicted"/>
<name>A0ABS8RXD0_DATST</name>
<dbReference type="Proteomes" id="UP000823775">
    <property type="component" value="Unassembled WGS sequence"/>
</dbReference>
<evidence type="ECO:0000313" key="8">
    <source>
        <dbReference type="Proteomes" id="UP000823775"/>
    </source>
</evidence>
<dbReference type="PROSITE" id="PS50888">
    <property type="entry name" value="BHLH"/>
    <property type="match status" value="1"/>
</dbReference>